<accession>A0A3R8W3P5</accession>
<evidence type="ECO:0000313" key="3">
    <source>
        <dbReference type="Proteomes" id="UP000244052"/>
    </source>
</evidence>
<dbReference type="EMBL" id="RHRS01000013">
    <property type="protein sequence ID" value="RRW37660.1"/>
    <property type="molecule type" value="Genomic_DNA"/>
</dbReference>
<reference evidence="1 3" key="1">
    <citation type="submission" date="2018-04" db="EMBL/GenBank/DDBJ databases">
        <title>Pseudomonas sp. nov., isolated from mangrove soil.</title>
        <authorList>
            <person name="Chen C."/>
        </authorList>
    </citation>
    <scope>NUCLEOTIDE SEQUENCE [LARGE SCALE GENOMIC DNA]</scope>
    <source>
        <strain evidence="1 3">JCM 14246</strain>
    </source>
</reference>
<dbReference type="Proteomes" id="UP000244052">
    <property type="component" value="Unassembled WGS sequence"/>
</dbReference>
<reference evidence="2 4" key="2">
    <citation type="submission" date="2018-10" db="EMBL/GenBank/DDBJ databases">
        <title>Transmission dynamics of multidrug resistant bacteria on intensive care unit surfaces.</title>
        <authorList>
            <person name="D'Souza A.W."/>
            <person name="Potter R.F."/>
            <person name="Wallace M."/>
            <person name="Shupe A."/>
            <person name="Patel S."/>
            <person name="Sun S."/>
            <person name="Gul D."/>
            <person name="Kwon J.H."/>
            <person name="Andleeb S."/>
            <person name="Burnham C.-A.D."/>
            <person name="Dantas G."/>
        </authorList>
    </citation>
    <scope>NUCLEOTIDE SEQUENCE [LARGE SCALE GENOMIC DNA]</scope>
    <source>
        <strain evidence="2 4">PO_271</strain>
    </source>
</reference>
<evidence type="ECO:0000313" key="2">
    <source>
        <dbReference type="EMBL" id="RRW37660.1"/>
    </source>
</evidence>
<evidence type="ECO:0000313" key="4">
    <source>
        <dbReference type="Proteomes" id="UP000272833"/>
    </source>
</evidence>
<organism evidence="1 3">
    <name type="scientific">Ectopseudomonas oleovorans</name>
    <name type="common">Pseudomonas oleovorans</name>
    <dbReference type="NCBI Taxonomy" id="301"/>
    <lineage>
        <taxon>Bacteria</taxon>
        <taxon>Pseudomonadati</taxon>
        <taxon>Pseudomonadota</taxon>
        <taxon>Gammaproteobacteria</taxon>
        <taxon>Pseudomonadales</taxon>
        <taxon>Pseudomonadaceae</taxon>
        <taxon>Ectopseudomonas</taxon>
    </lineage>
</organism>
<dbReference type="Proteomes" id="UP000272833">
    <property type="component" value="Unassembled WGS sequence"/>
</dbReference>
<evidence type="ECO:0000313" key="1">
    <source>
        <dbReference type="EMBL" id="PTU79165.1"/>
    </source>
</evidence>
<protein>
    <submittedName>
        <fullName evidence="1">Uncharacterized protein</fullName>
    </submittedName>
</protein>
<name>A0A2T5PN34_ECTOL</name>
<proteinExistence type="predicted"/>
<comment type="caution">
    <text evidence="1">The sequence shown here is derived from an EMBL/GenBank/DDBJ whole genome shotgun (WGS) entry which is preliminary data.</text>
</comment>
<sequence length="110" mass="12467">MLPVVNPPSSPLITLLQSLQPRERLRIASVTISLPLGYTGSRIFQNAQQALNWLLPAGSPRNVPSQSWQDKRFRRALTVEDLGHHATVPADVAEAWWRRHPHLRRPQPSL</sequence>
<accession>A0A2T5PN34</accession>
<gene>
    <name evidence="1" type="ORF">DBO86_10285</name>
    <name evidence="2" type="ORF">EGJ44_06875</name>
</gene>
<keyword evidence="3" id="KW-1185">Reference proteome</keyword>
<dbReference type="EMBL" id="QASO01000059">
    <property type="protein sequence ID" value="PTU79165.1"/>
    <property type="molecule type" value="Genomic_DNA"/>
</dbReference>
<dbReference type="AlphaFoldDB" id="A0A2T5PN34"/>